<dbReference type="Gene3D" id="3.40.50.1950">
    <property type="entry name" value="Flavin prenyltransferase-like"/>
    <property type="match status" value="1"/>
</dbReference>
<keyword evidence="4 7" id="KW-0808">Transferase</keyword>
<dbReference type="HAMAP" id="MF_01984">
    <property type="entry name" value="ubiX_pad"/>
    <property type="match status" value="1"/>
</dbReference>
<evidence type="ECO:0000259" key="8">
    <source>
        <dbReference type="Pfam" id="PF02441"/>
    </source>
</evidence>
<feature type="binding site" evidence="7">
    <location>
        <begin position="91"/>
        <end position="94"/>
    </location>
    <ligand>
        <name>FMN</name>
        <dbReference type="ChEBI" id="CHEBI:58210"/>
    </ligand>
</feature>
<comment type="caution">
    <text evidence="7">Lacks conserved residue(s) required for the propagation of feature annotation.</text>
</comment>
<dbReference type="EC" id="2.5.1.129" evidence="7"/>
<evidence type="ECO:0000256" key="6">
    <source>
        <dbReference type="ARBA" id="ARBA00060793"/>
    </source>
</evidence>
<evidence type="ECO:0000256" key="5">
    <source>
        <dbReference type="ARBA" id="ARBA00050612"/>
    </source>
</evidence>
<dbReference type="FunFam" id="3.40.50.1950:FF:000001">
    <property type="entry name" value="Flavin prenyltransferase UbiX"/>
    <property type="match status" value="1"/>
</dbReference>
<keyword evidence="2 7" id="KW-0285">Flavoprotein</keyword>
<dbReference type="GO" id="GO:0106141">
    <property type="term" value="F:flavin prenyltransferase activity"/>
    <property type="evidence" value="ECO:0007669"/>
    <property type="project" value="UniProtKB-EC"/>
</dbReference>
<comment type="caution">
    <text evidence="9">The sequence shown here is derived from an EMBL/GenBank/DDBJ whole genome shotgun (WGS) entry which is preliminary data.</text>
</comment>
<keyword evidence="1 7" id="KW-0637">Prenyltransferase</keyword>
<evidence type="ECO:0000256" key="2">
    <source>
        <dbReference type="ARBA" id="ARBA00022630"/>
    </source>
</evidence>
<comment type="function">
    <text evidence="7">Flavin prenyltransferase that catalyzes the synthesis of the prenylated FMN cofactor (prenyl-FMN) for 4-hydroxy-3-polyprenylbenzoic acid decarboxylase UbiD. The prenyltransferase is metal-independent and links a dimethylallyl moiety from dimethylallyl monophosphate (DMAP) to the flavin N5 and C6 atoms of FMN.</text>
</comment>
<organism evidence="9 10">
    <name type="scientific">Sphingomonas ginsenosidivorax</name>
    <dbReference type="NCBI Taxonomy" id="862135"/>
    <lineage>
        <taxon>Bacteria</taxon>
        <taxon>Pseudomonadati</taxon>
        <taxon>Pseudomonadota</taxon>
        <taxon>Alphaproteobacteria</taxon>
        <taxon>Sphingomonadales</taxon>
        <taxon>Sphingomonadaceae</taxon>
        <taxon>Sphingomonas</taxon>
    </lineage>
</organism>
<proteinExistence type="inferred from homology"/>
<feature type="binding site" evidence="7">
    <location>
        <position position="126"/>
    </location>
    <ligand>
        <name>FMN</name>
        <dbReference type="ChEBI" id="CHEBI:58210"/>
    </ligand>
</feature>
<feature type="binding site" evidence="7">
    <location>
        <position position="156"/>
    </location>
    <ligand>
        <name>dimethylallyl phosphate</name>
        <dbReference type="ChEBI" id="CHEBI:88052"/>
    </ligand>
</feature>
<dbReference type="SUPFAM" id="SSF52507">
    <property type="entry name" value="Homo-oligomeric flavin-containing Cys decarboxylases, HFCD"/>
    <property type="match status" value="1"/>
</dbReference>
<evidence type="ECO:0000313" key="9">
    <source>
        <dbReference type="EMBL" id="TXC71462.1"/>
    </source>
</evidence>
<evidence type="ECO:0000256" key="1">
    <source>
        <dbReference type="ARBA" id="ARBA00022602"/>
    </source>
</evidence>
<dbReference type="InterPro" id="IPR003382">
    <property type="entry name" value="Flavoprotein"/>
</dbReference>
<reference evidence="9 10" key="1">
    <citation type="journal article" date="2013" name="Antonie Van Leeuwenhoek">
        <title>Sphingomonas ginsenosidivorax sp. nov., with the ability to transform ginsenosides.</title>
        <authorList>
            <person name="Jin X.F."/>
            <person name="Kim J.K."/>
            <person name="Liu Q.M."/>
            <person name="Kang M.S."/>
            <person name="He D."/>
            <person name="Jin F.X."/>
            <person name="Kim S.C."/>
            <person name="Im W.T."/>
        </authorList>
    </citation>
    <scope>NUCLEOTIDE SEQUENCE [LARGE SCALE GENOMIC DNA]</scope>
    <source>
        <strain evidence="9 10">KHI67</strain>
    </source>
</reference>
<gene>
    <name evidence="7" type="primary">ubiX</name>
    <name evidence="9" type="ORF">FSB78_11300</name>
</gene>
<feature type="binding site" evidence="7">
    <location>
        <position position="40"/>
    </location>
    <ligand>
        <name>FMN</name>
        <dbReference type="ChEBI" id="CHEBI:58210"/>
    </ligand>
</feature>
<dbReference type="Pfam" id="PF02441">
    <property type="entry name" value="Flavoprotein"/>
    <property type="match status" value="1"/>
</dbReference>
<evidence type="ECO:0000256" key="7">
    <source>
        <dbReference type="HAMAP-Rule" id="MF_01984"/>
    </source>
</evidence>
<sequence>MERPDRLVVAITGASGAIYGIRALVHLRQLAQVETHLVVTAAARRTIAEETDWALADIVALADHCHHPANLGAAIASGSFRTRGMLVAPCSVKTLSSIAHCADGDLVARAADVCLKERRRVVLMLRETPLHAGHIALMATATASGAILMPPVPAFYRRPQTIDDIVDHSIGRALDLFGIDAGLVRRWGE</sequence>
<feature type="domain" description="Flavoprotein" evidence="8">
    <location>
        <begin position="6"/>
        <end position="173"/>
    </location>
</feature>
<dbReference type="AlphaFoldDB" id="A0A5C6UF99"/>
<dbReference type="EMBL" id="VOQR01000001">
    <property type="protein sequence ID" value="TXC71462.1"/>
    <property type="molecule type" value="Genomic_DNA"/>
</dbReference>
<evidence type="ECO:0000256" key="4">
    <source>
        <dbReference type="ARBA" id="ARBA00022679"/>
    </source>
</evidence>
<protein>
    <recommendedName>
        <fullName evidence="7">Flavin prenyltransferase UbiX</fullName>
        <ecNumber evidence="7">2.5.1.129</ecNumber>
    </recommendedName>
</protein>
<name>A0A5C6UF99_9SPHN</name>
<dbReference type="NCBIfam" id="NF004685">
    <property type="entry name" value="PRK06029.1"/>
    <property type="match status" value="1"/>
</dbReference>
<feature type="binding site" evidence="7">
    <location>
        <position position="172"/>
    </location>
    <ligand>
        <name>dimethylallyl phosphate</name>
        <dbReference type="ChEBI" id="CHEBI:88052"/>
    </ligand>
</feature>
<dbReference type="InterPro" id="IPR004507">
    <property type="entry name" value="UbiX-like"/>
</dbReference>
<comment type="similarity">
    <text evidence="6 7">Belongs to the UbiX/PAD1 family.</text>
</comment>
<feature type="binding site" evidence="7">
    <location>
        <begin position="13"/>
        <end position="15"/>
    </location>
    <ligand>
        <name>FMN</name>
        <dbReference type="ChEBI" id="CHEBI:58210"/>
    </ligand>
</feature>
<accession>A0A5C6UF99</accession>
<dbReference type="InterPro" id="IPR036551">
    <property type="entry name" value="Flavin_trans-like"/>
</dbReference>
<evidence type="ECO:0000313" key="10">
    <source>
        <dbReference type="Proteomes" id="UP000321250"/>
    </source>
</evidence>
<evidence type="ECO:0000256" key="3">
    <source>
        <dbReference type="ARBA" id="ARBA00022643"/>
    </source>
</evidence>
<keyword evidence="10" id="KW-1185">Reference proteome</keyword>
<comment type="catalytic activity">
    <reaction evidence="5 7">
        <text>dimethylallyl phosphate + FMNH2 = prenylated FMNH2 + phosphate</text>
        <dbReference type="Rhea" id="RHEA:37743"/>
        <dbReference type="ChEBI" id="CHEBI:43474"/>
        <dbReference type="ChEBI" id="CHEBI:57618"/>
        <dbReference type="ChEBI" id="CHEBI:87467"/>
        <dbReference type="ChEBI" id="CHEBI:88052"/>
        <dbReference type="EC" id="2.5.1.129"/>
    </reaction>
</comment>
<dbReference type="Proteomes" id="UP000321250">
    <property type="component" value="Unassembled WGS sequence"/>
</dbReference>
<dbReference type="NCBIfam" id="TIGR00421">
    <property type="entry name" value="ubiX_pad"/>
    <property type="match status" value="1"/>
</dbReference>
<dbReference type="OrthoDB" id="9781577at2"/>
<keyword evidence="3 7" id="KW-0288">FMN</keyword>